<name>A0A1D7Y2N3_9ACTN</name>
<reference evidence="2" key="1">
    <citation type="submission" date="2016-09" db="EMBL/GenBank/DDBJ databases">
        <title>Streptomyces puniciscabiei strain:TW1S1 Genome sequencing and assembly.</title>
        <authorList>
            <person name="Kim M.-K."/>
            <person name="Kim S.B."/>
        </authorList>
    </citation>
    <scope>NUCLEOTIDE SEQUENCE [LARGE SCALE GENOMIC DNA]</scope>
    <source>
        <strain evidence="2">TW1S1</strain>
    </source>
</reference>
<dbReference type="KEGG" id="spun:BFF78_01000"/>
<proteinExistence type="predicted"/>
<dbReference type="RefSeq" id="WP_069776505.1">
    <property type="nucleotide sequence ID" value="NZ_CP017248.1"/>
</dbReference>
<dbReference type="AlphaFoldDB" id="A0A1D7Y2N3"/>
<accession>A0A1D7Y2N3</accession>
<protein>
    <submittedName>
        <fullName evidence="1">Uncharacterized protein</fullName>
    </submittedName>
</protein>
<organism evidence="1 2">
    <name type="scientific">Streptomyces fodineus</name>
    <dbReference type="NCBI Taxonomy" id="1904616"/>
    <lineage>
        <taxon>Bacteria</taxon>
        <taxon>Bacillati</taxon>
        <taxon>Actinomycetota</taxon>
        <taxon>Actinomycetes</taxon>
        <taxon>Kitasatosporales</taxon>
        <taxon>Streptomycetaceae</taxon>
        <taxon>Streptomyces</taxon>
    </lineage>
</organism>
<sequence length="211" mass="23598">MGTDIRGFVECRTWGVGLGVGETAWQSAVELSMLGVTRDYEAFACLFGVRDFSGRWRPVSAGRGLPVDVSEGARAEHASWGGAAFGATWLGWKEVLAIDWDEAALPRATTIARYRRLPDGTLKLLHRDDWSRRFARASGVDTLAVDPDRIGELWAEGTEWDVGTTVFRAERARRRDAVPSDGLWRPVWTVMRALADVHGDQHVRLVVWFEE</sequence>
<keyword evidence="2" id="KW-1185">Reference proteome</keyword>
<gene>
    <name evidence="1" type="ORF">BFF78_01000</name>
</gene>
<dbReference type="EMBL" id="CP017248">
    <property type="protein sequence ID" value="AOR29847.1"/>
    <property type="molecule type" value="Genomic_DNA"/>
</dbReference>
<evidence type="ECO:0000313" key="2">
    <source>
        <dbReference type="Proteomes" id="UP000094960"/>
    </source>
</evidence>
<evidence type="ECO:0000313" key="1">
    <source>
        <dbReference type="EMBL" id="AOR29847.1"/>
    </source>
</evidence>
<dbReference type="Proteomes" id="UP000094960">
    <property type="component" value="Chromosome"/>
</dbReference>